<dbReference type="GO" id="GO:0016020">
    <property type="term" value="C:membrane"/>
    <property type="evidence" value="ECO:0007669"/>
    <property type="project" value="UniProtKB-SubCell"/>
</dbReference>
<comment type="similarity">
    <text evidence="5">Belongs to the PRA1 family.</text>
</comment>
<name>A0A6B2LKN6_9EUKA</name>
<sequence>MSQTAEPTSTSTAQSAANYYLLSTLQGVLLSWKDERFKTLRGGFFNRDKLSVPKIAEVPNRMTQNLKHFQTNYLLVLLALGAYSALASPRFLISLIFIGALWLYTMKWREGPLKIRDYEVPEKVVTLGLLLVTLLLVFLSSAGTILWWLITVTSAFVAIHAFFYTPDPDDYGFTVTNDTFVV</sequence>
<feature type="transmembrane region" description="Helical" evidence="5">
    <location>
        <begin position="145"/>
        <end position="164"/>
    </location>
</feature>
<evidence type="ECO:0000313" key="6">
    <source>
        <dbReference type="EMBL" id="NDV37603.1"/>
    </source>
</evidence>
<reference evidence="6" key="1">
    <citation type="journal article" date="2020" name="J. Eukaryot. Microbiol.">
        <title>De novo Sequencing, Assembly and Annotation of the Transcriptome for the Free-Living Testate Amoeba Arcella intermedia.</title>
        <authorList>
            <person name="Ribeiro G.M."/>
            <person name="Porfirio-Sousa A.L."/>
            <person name="Maurer-Alcala X.X."/>
            <person name="Katz L.A."/>
            <person name="Lahr D.J.G."/>
        </authorList>
    </citation>
    <scope>NUCLEOTIDE SEQUENCE</scope>
</reference>
<evidence type="ECO:0000256" key="3">
    <source>
        <dbReference type="ARBA" id="ARBA00022989"/>
    </source>
</evidence>
<dbReference type="EMBL" id="GIBP01008634">
    <property type="protein sequence ID" value="NDV37603.1"/>
    <property type="molecule type" value="Transcribed_RNA"/>
</dbReference>
<proteinExistence type="inferred from homology"/>
<protein>
    <recommendedName>
        <fullName evidence="5">PRA1 family protein</fullName>
    </recommendedName>
</protein>
<dbReference type="PANTHER" id="PTHR19317:SF0">
    <property type="entry name" value="PRENYLATED RAB ACCEPTOR PROTEIN 1"/>
    <property type="match status" value="1"/>
</dbReference>
<dbReference type="PANTHER" id="PTHR19317">
    <property type="entry name" value="PRENYLATED RAB ACCEPTOR 1-RELATED"/>
    <property type="match status" value="1"/>
</dbReference>
<dbReference type="GO" id="GO:0005794">
    <property type="term" value="C:Golgi apparatus"/>
    <property type="evidence" value="ECO:0007669"/>
    <property type="project" value="TreeGrafter"/>
</dbReference>
<evidence type="ECO:0000256" key="4">
    <source>
        <dbReference type="ARBA" id="ARBA00023136"/>
    </source>
</evidence>
<dbReference type="InterPro" id="IPR004895">
    <property type="entry name" value="Prenylated_rab_accept_PRA1"/>
</dbReference>
<keyword evidence="3 5" id="KW-1133">Transmembrane helix</keyword>
<comment type="subcellular location">
    <subcellularLocation>
        <location evidence="1 5">Membrane</location>
        <topology evidence="1 5">Multi-pass membrane protein</topology>
    </subcellularLocation>
</comment>
<evidence type="ECO:0000256" key="2">
    <source>
        <dbReference type="ARBA" id="ARBA00022692"/>
    </source>
</evidence>
<dbReference type="AlphaFoldDB" id="A0A6B2LKN6"/>
<organism evidence="6">
    <name type="scientific">Arcella intermedia</name>
    <dbReference type="NCBI Taxonomy" id="1963864"/>
    <lineage>
        <taxon>Eukaryota</taxon>
        <taxon>Amoebozoa</taxon>
        <taxon>Tubulinea</taxon>
        <taxon>Elardia</taxon>
        <taxon>Arcellinida</taxon>
        <taxon>Sphaerothecina</taxon>
        <taxon>Arcellidae</taxon>
        <taxon>Arcella</taxon>
    </lineage>
</organism>
<evidence type="ECO:0000256" key="1">
    <source>
        <dbReference type="ARBA" id="ARBA00004141"/>
    </source>
</evidence>
<feature type="transmembrane region" description="Helical" evidence="5">
    <location>
        <begin position="73"/>
        <end position="104"/>
    </location>
</feature>
<evidence type="ECO:0000256" key="5">
    <source>
        <dbReference type="RuleBase" id="RU363107"/>
    </source>
</evidence>
<keyword evidence="2 5" id="KW-0812">Transmembrane</keyword>
<keyword evidence="4 5" id="KW-0472">Membrane</keyword>
<dbReference type="Pfam" id="PF03208">
    <property type="entry name" value="PRA1"/>
    <property type="match status" value="1"/>
</dbReference>
<feature type="transmembrane region" description="Helical" evidence="5">
    <location>
        <begin position="124"/>
        <end position="139"/>
    </location>
</feature>
<accession>A0A6B2LKN6</accession>